<comment type="cofactor">
    <cofactor evidence="1">
        <name>FMN</name>
        <dbReference type="ChEBI" id="CHEBI:58210"/>
    </cofactor>
</comment>
<feature type="domain" description="FMN hydroxy acid dehydrogenase" evidence="4">
    <location>
        <begin position="22"/>
        <end position="387"/>
    </location>
</feature>
<evidence type="ECO:0000256" key="1">
    <source>
        <dbReference type="ARBA" id="ARBA00001917"/>
    </source>
</evidence>
<dbReference type="Gene3D" id="3.20.20.70">
    <property type="entry name" value="Aldolase class I"/>
    <property type="match status" value="1"/>
</dbReference>
<dbReference type="PROSITE" id="PS00557">
    <property type="entry name" value="FMN_HYDROXY_ACID_DH_1"/>
    <property type="match status" value="1"/>
</dbReference>
<dbReference type="PROSITE" id="PS51349">
    <property type="entry name" value="FMN_HYDROXY_ACID_DH_2"/>
    <property type="match status" value="1"/>
</dbReference>
<protein>
    <submittedName>
        <fullName evidence="5">Lactate 2-monooxygenase</fullName>
    </submittedName>
</protein>
<dbReference type="InterPro" id="IPR012133">
    <property type="entry name" value="Alpha-hydoxy_acid_DH_FMN"/>
</dbReference>
<proteinExistence type="inferred from homology"/>
<comment type="similarity">
    <text evidence="3">Belongs to the FMN-dependent alpha-hydroxy acid dehydrogenase family.</text>
</comment>
<keyword evidence="2" id="KW-0560">Oxidoreductase</keyword>
<dbReference type="Pfam" id="PF01070">
    <property type="entry name" value="FMN_dh"/>
    <property type="match status" value="1"/>
</dbReference>
<dbReference type="SUPFAM" id="SSF51395">
    <property type="entry name" value="FMN-linked oxidoreductases"/>
    <property type="match status" value="1"/>
</dbReference>
<sequence>MSGMAAFSDYQLGIYLQGVAGVAPDLPMSYAELERAGSAAMDPAVLGYVAGGAGDESTQTANVTAFEGFGLMPRMLAGAAERDLSIDLVGMRLPSPLLLAPVGVLGVVAEDGDLQTARASAVTGVPMIASTLSEAPLEAVREAQGGTPGLFQLYPPADRALAESLVHRAEAAGYGAIVITLDTWINGWRPRDLERAYLPMLQGKCLANYLTDPRFRTLLAESGGTGGEAVVRLWASLFGNPTMTWDDLAWFRSMTSLPILLKGICDPDDAKRALDGGMDGIVCSNHGGRQANGGIPAIECLEPVVAAAEGAPVVFDSGVRSGVDVVKALGLGATAVAVGRPYVHGLAAAGQRGVEHVVRSLLAEADLTMAVDGYRDIAALRGEIRRR</sequence>
<dbReference type="PANTHER" id="PTHR10578:SF143">
    <property type="entry name" value="FMN-DEPENDENT ALPHA-HYDROXY ACID DEHYDROGENASE PB1A11.03"/>
    <property type="match status" value="1"/>
</dbReference>
<dbReference type="PANTHER" id="PTHR10578">
    <property type="entry name" value="S -2-HYDROXY-ACID OXIDASE-RELATED"/>
    <property type="match status" value="1"/>
</dbReference>
<name>A0ABP8Z089_9MICO</name>
<keyword evidence="6" id="KW-1185">Reference proteome</keyword>
<dbReference type="InterPro" id="IPR037396">
    <property type="entry name" value="FMN_HAD"/>
</dbReference>
<dbReference type="Proteomes" id="UP001500121">
    <property type="component" value="Unassembled WGS sequence"/>
</dbReference>
<evidence type="ECO:0000256" key="3">
    <source>
        <dbReference type="ARBA" id="ARBA00024042"/>
    </source>
</evidence>
<dbReference type="PIRSF" id="PIRSF000138">
    <property type="entry name" value="Al-hdrx_acd_dh"/>
    <property type="match status" value="1"/>
</dbReference>
<comment type="caution">
    <text evidence="5">The sequence shown here is derived from an EMBL/GenBank/DDBJ whole genome shotgun (WGS) entry which is preliminary data.</text>
</comment>
<organism evidence="5 6">
    <name type="scientific">Amnibacterium soli</name>
    <dbReference type="NCBI Taxonomy" id="1282736"/>
    <lineage>
        <taxon>Bacteria</taxon>
        <taxon>Bacillati</taxon>
        <taxon>Actinomycetota</taxon>
        <taxon>Actinomycetes</taxon>
        <taxon>Micrococcales</taxon>
        <taxon>Microbacteriaceae</taxon>
        <taxon>Amnibacterium</taxon>
    </lineage>
</organism>
<evidence type="ECO:0000313" key="5">
    <source>
        <dbReference type="EMBL" id="GAA4742442.1"/>
    </source>
</evidence>
<gene>
    <name evidence="5" type="ORF">GCM10025783_12280</name>
</gene>
<dbReference type="InterPro" id="IPR013785">
    <property type="entry name" value="Aldolase_TIM"/>
</dbReference>
<evidence type="ECO:0000259" key="4">
    <source>
        <dbReference type="PROSITE" id="PS51349"/>
    </source>
</evidence>
<dbReference type="InterPro" id="IPR008259">
    <property type="entry name" value="FMN_hydac_DH_AS"/>
</dbReference>
<accession>A0ABP8Z089</accession>
<dbReference type="EMBL" id="BAABLP010000002">
    <property type="protein sequence ID" value="GAA4742442.1"/>
    <property type="molecule type" value="Genomic_DNA"/>
</dbReference>
<evidence type="ECO:0000313" key="6">
    <source>
        <dbReference type="Proteomes" id="UP001500121"/>
    </source>
</evidence>
<reference evidence="6" key="1">
    <citation type="journal article" date="2019" name="Int. J. Syst. Evol. Microbiol.">
        <title>The Global Catalogue of Microorganisms (GCM) 10K type strain sequencing project: providing services to taxonomists for standard genome sequencing and annotation.</title>
        <authorList>
            <consortium name="The Broad Institute Genomics Platform"/>
            <consortium name="The Broad Institute Genome Sequencing Center for Infectious Disease"/>
            <person name="Wu L."/>
            <person name="Ma J."/>
        </authorList>
    </citation>
    <scope>NUCLEOTIDE SEQUENCE [LARGE SCALE GENOMIC DNA]</scope>
    <source>
        <strain evidence="6">JCM 19015</strain>
    </source>
</reference>
<evidence type="ECO:0000256" key="2">
    <source>
        <dbReference type="ARBA" id="ARBA00023002"/>
    </source>
</evidence>
<dbReference type="InterPro" id="IPR000262">
    <property type="entry name" value="FMN-dep_DH"/>
</dbReference>